<dbReference type="Gene3D" id="3.30.70.100">
    <property type="match status" value="1"/>
</dbReference>
<dbReference type="InterPro" id="IPR021993">
    <property type="entry name" value="ATPase-cat-bd"/>
</dbReference>
<feature type="transmembrane region" description="Helical" evidence="12">
    <location>
        <begin position="245"/>
        <end position="267"/>
    </location>
</feature>
<dbReference type="PANTHER" id="PTHR43520:SF5">
    <property type="entry name" value="CATION-TRANSPORTING P-TYPE ATPASE-RELATED"/>
    <property type="match status" value="1"/>
</dbReference>
<dbReference type="STRING" id="478744.SAMN05444359_107151"/>
<dbReference type="Pfam" id="PF12156">
    <property type="entry name" value="ATPase-cat_bd"/>
    <property type="match status" value="1"/>
</dbReference>
<evidence type="ECO:0000256" key="7">
    <source>
        <dbReference type="ARBA" id="ARBA00022842"/>
    </source>
</evidence>
<feature type="transmembrane region" description="Helical" evidence="12">
    <location>
        <begin position="424"/>
        <end position="444"/>
    </location>
</feature>
<comment type="subcellular location">
    <subcellularLocation>
        <location evidence="1">Cell membrane</location>
        <topology evidence="1">Multi-pass membrane protein</topology>
    </subcellularLocation>
</comment>
<dbReference type="SUPFAM" id="SSF81653">
    <property type="entry name" value="Calcium ATPase, transduction domain A"/>
    <property type="match status" value="1"/>
</dbReference>
<dbReference type="GO" id="GO:0005507">
    <property type="term" value="F:copper ion binding"/>
    <property type="evidence" value="ECO:0007669"/>
    <property type="project" value="TreeGrafter"/>
</dbReference>
<evidence type="ECO:0000313" key="15">
    <source>
        <dbReference type="Proteomes" id="UP000199021"/>
    </source>
</evidence>
<dbReference type="Pfam" id="PF00403">
    <property type="entry name" value="HMA"/>
    <property type="match status" value="1"/>
</dbReference>
<dbReference type="Gene3D" id="3.40.1110.10">
    <property type="entry name" value="Calcium-transporting ATPase, cytoplasmic domain N"/>
    <property type="match status" value="1"/>
</dbReference>
<evidence type="ECO:0000256" key="8">
    <source>
        <dbReference type="ARBA" id="ARBA00022967"/>
    </source>
</evidence>
<proteinExistence type="predicted"/>
<evidence type="ECO:0000256" key="1">
    <source>
        <dbReference type="ARBA" id="ARBA00004651"/>
    </source>
</evidence>
<dbReference type="Pfam" id="PF00122">
    <property type="entry name" value="E1-E2_ATPase"/>
    <property type="match status" value="1"/>
</dbReference>
<evidence type="ECO:0000256" key="10">
    <source>
        <dbReference type="ARBA" id="ARBA00023065"/>
    </source>
</evidence>
<keyword evidence="3" id="KW-1003">Cell membrane</keyword>
<keyword evidence="10" id="KW-0406">Ion transport</keyword>
<evidence type="ECO:0000256" key="2">
    <source>
        <dbReference type="ARBA" id="ARBA00022448"/>
    </source>
</evidence>
<evidence type="ECO:0000256" key="6">
    <source>
        <dbReference type="ARBA" id="ARBA00022723"/>
    </source>
</evidence>
<feature type="transmembrane region" description="Helical" evidence="12">
    <location>
        <begin position="757"/>
        <end position="779"/>
    </location>
</feature>
<dbReference type="CDD" id="cd00371">
    <property type="entry name" value="HMA"/>
    <property type="match status" value="1"/>
</dbReference>
<keyword evidence="5 12" id="KW-0812">Transmembrane</keyword>
<keyword evidence="6" id="KW-0479">Metal-binding</keyword>
<dbReference type="EMBL" id="FOFB01000007">
    <property type="protein sequence ID" value="SEQ27533.1"/>
    <property type="molecule type" value="Genomic_DNA"/>
</dbReference>
<dbReference type="PRINTS" id="PR00119">
    <property type="entry name" value="CATATPASE"/>
</dbReference>
<dbReference type="Gene3D" id="3.40.50.1000">
    <property type="entry name" value="HAD superfamily/HAD-like"/>
    <property type="match status" value="1"/>
</dbReference>
<dbReference type="GO" id="GO:0005524">
    <property type="term" value="F:ATP binding"/>
    <property type="evidence" value="ECO:0007669"/>
    <property type="project" value="InterPro"/>
</dbReference>
<feature type="transmembrane region" description="Helical" evidence="12">
    <location>
        <begin position="450"/>
        <end position="475"/>
    </location>
</feature>
<feature type="transmembrane region" description="Helical" evidence="12">
    <location>
        <begin position="785"/>
        <end position="810"/>
    </location>
</feature>
<dbReference type="RefSeq" id="WP_090167303.1">
    <property type="nucleotide sequence ID" value="NZ_FOFB01000007.1"/>
</dbReference>
<protein>
    <submittedName>
        <fullName evidence="14">Cu+-exporting ATPase</fullName>
    </submittedName>
</protein>
<dbReference type="Proteomes" id="UP000199021">
    <property type="component" value="Unassembled WGS sequence"/>
</dbReference>
<evidence type="ECO:0000256" key="5">
    <source>
        <dbReference type="ARBA" id="ARBA00022692"/>
    </source>
</evidence>
<keyword evidence="11 12" id="KW-0472">Membrane</keyword>
<evidence type="ECO:0000256" key="12">
    <source>
        <dbReference type="SAM" id="Phobius"/>
    </source>
</evidence>
<evidence type="ECO:0000256" key="11">
    <source>
        <dbReference type="ARBA" id="ARBA00023136"/>
    </source>
</evidence>
<evidence type="ECO:0000313" key="14">
    <source>
        <dbReference type="EMBL" id="SEQ27533.1"/>
    </source>
</evidence>
<dbReference type="InterPro" id="IPR006121">
    <property type="entry name" value="HMA_dom"/>
</dbReference>
<keyword evidence="9 12" id="KW-1133">Transmembrane helix</keyword>
<dbReference type="GO" id="GO:0043682">
    <property type="term" value="F:P-type divalent copper transporter activity"/>
    <property type="evidence" value="ECO:0007669"/>
    <property type="project" value="TreeGrafter"/>
</dbReference>
<feature type="transmembrane region" description="Helical" evidence="12">
    <location>
        <begin position="175"/>
        <end position="194"/>
    </location>
</feature>
<dbReference type="SUPFAM" id="SSF56784">
    <property type="entry name" value="HAD-like"/>
    <property type="match status" value="1"/>
</dbReference>
<keyword evidence="7" id="KW-0460">Magnesium</keyword>
<dbReference type="InterPro" id="IPR023214">
    <property type="entry name" value="HAD_sf"/>
</dbReference>
<dbReference type="InterPro" id="IPR036412">
    <property type="entry name" value="HAD-like_sf"/>
</dbReference>
<evidence type="ECO:0000256" key="4">
    <source>
        <dbReference type="ARBA" id="ARBA00022553"/>
    </source>
</evidence>
<dbReference type="InterPro" id="IPR023299">
    <property type="entry name" value="ATPase_P-typ_cyto_dom_N"/>
</dbReference>
<reference evidence="15" key="1">
    <citation type="submission" date="2016-10" db="EMBL/GenBank/DDBJ databases">
        <authorList>
            <person name="Varghese N."/>
            <person name="Submissions S."/>
        </authorList>
    </citation>
    <scope>NUCLEOTIDE SEQUENCE [LARGE SCALE GENOMIC DNA]</scope>
    <source>
        <strain evidence="15">DSM 24740</strain>
    </source>
</reference>
<accession>A0A1H9EQQ2</accession>
<feature type="domain" description="HMA" evidence="13">
    <location>
        <begin position="92"/>
        <end position="158"/>
    </location>
</feature>
<dbReference type="PROSITE" id="PS50846">
    <property type="entry name" value="HMA_2"/>
    <property type="match status" value="1"/>
</dbReference>
<keyword evidence="8" id="KW-1278">Translocase</keyword>
<dbReference type="InterPro" id="IPR059000">
    <property type="entry name" value="ATPase_P-type_domA"/>
</dbReference>
<dbReference type="InParanoid" id="A0A1H9EQQ2"/>
<gene>
    <name evidence="14" type="ORF">SAMN05444359_107151</name>
</gene>
<evidence type="ECO:0000256" key="9">
    <source>
        <dbReference type="ARBA" id="ARBA00022989"/>
    </source>
</evidence>
<evidence type="ECO:0000259" key="13">
    <source>
        <dbReference type="PROSITE" id="PS50846"/>
    </source>
</evidence>
<feature type="transmembrane region" description="Helical" evidence="12">
    <location>
        <begin position="273"/>
        <end position="291"/>
    </location>
</feature>
<dbReference type="Gene3D" id="2.70.150.10">
    <property type="entry name" value="Calcium-transporting ATPase, cytoplasmic transduction domain A"/>
    <property type="match status" value="1"/>
</dbReference>
<dbReference type="InterPro" id="IPR008250">
    <property type="entry name" value="ATPase_P-typ_transduc_dom_A_sf"/>
</dbReference>
<dbReference type="OrthoDB" id="909834at2"/>
<dbReference type="GO" id="GO:0055070">
    <property type="term" value="P:copper ion homeostasis"/>
    <property type="evidence" value="ECO:0007669"/>
    <property type="project" value="TreeGrafter"/>
</dbReference>
<evidence type="ECO:0000256" key="3">
    <source>
        <dbReference type="ARBA" id="ARBA00022475"/>
    </source>
</evidence>
<dbReference type="PANTHER" id="PTHR43520">
    <property type="entry name" value="ATP7, ISOFORM B"/>
    <property type="match status" value="1"/>
</dbReference>
<dbReference type="NCBIfam" id="TIGR01494">
    <property type="entry name" value="ATPase_P-type"/>
    <property type="match status" value="2"/>
</dbReference>
<sequence>MGKEPVINTKVECAHCGDPCPPATVPVGNLSFCCQGCQSVYEILQANNLGDFYLLDKDAGRAQRGQTARDYSWLDLDKLAGRFIRYQDDRQCHVEMELPAIHCASCVWLLERLPQLEGGIRSVKIDVTRKQAVINFDPQETSLRQVAEWLTRIGYPPHFQTHRDGEGKKMENRSLIYRIGVAGFCFGNIMLLSFPEYFGMAAAAGAGGVEGAMGYLLLALSLPVMFYAGTGFFKTAWAGLRARRVTIDVPISLGMAALFLRSLYEILSATGPGYLDSLAGLVFFLLIGRWFQSYTFARLNFDRDYRDYFPIATHRLLPNGDSEPVASEDLLAGDRILVRPGQLIPTDGTLLQDGQSGIDYSFVTGEADPRPALAGQAVFAGGRATTSVLSIKVSKTVSQSYLLQLWQESGEKTDDNNVQPAEGLIRYFTAGVLLLAAVTFGYWWAEDSSLAYRAATAVLIIACPCALALAAPFAYGSLQRLFGRAGCYLRGPGVITRMAEVNTFVFDKTGTLVGEGEQQPLTLLSEVTDDQWAVFRQMAESSSHPKSLALLREIGNLSPPTESAAQLTPLRGRGAMENAARFPCQEHIGAGLSLSQSGDEYRIGKASFCGLGEDDGRTYACWNGKALLALEPAAIHLRPGADKLLAQLRKRGSVYLLSGDQAPQTDFWSDHFPAENVHFNMSPFDKQAFIHRLQSAGDKVLMVGDGLNDAGALAAADVGLAISDEEARFSPACDGILTGSRIGGLNKLLSTCGRARIVLWLTYGIAFLYNAIGLSYAVTGTLSPVVAAILMPLSSITVVLVASLGASLIYRWEAA</sequence>
<dbReference type="InterPro" id="IPR036163">
    <property type="entry name" value="HMA_dom_sf"/>
</dbReference>
<dbReference type="Pfam" id="PF00702">
    <property type="entry name" value="Hydrolase"/>
    <property type="match status" value="1"/>
</dbReference>
<organism evidence="14 15">
    <name type="scientific">Neolewinella agarilytica</name>
    <dbReference type="NCBI Taxonomy" id="478744"/>
    <lineage>
        <taxon>Bacteria</taxon>
        <taxon>Pseudomonadati</taxon>
        <taxon>Bacteroidota</taxon>
        <taxon>Saprospiria</taxon>
        <taxon>Saprospirales</taxon>
        <taxon>Lewinellaceae</taxon>
        <taxon>Neolewinella</taxon>
    </lineage>
</organism>
<dbReference type="SUPFAM" id="SSF55008">
    <property type="entry name" value="HMA, heavy metal-associated domain"/>
    <property type="match status" value="1"/>
</dbReference>
<dbReference type="InterPro" id="IPR001757">
    <property type="entry name" value="P_typ_ATPase"/>
</dbReference>
<keyword evidence="4" id="KW-0597">Phosphoprotein</keyword>
<feature type="transmembrane region" description="Helical" evidence="12">
    <location>
        <begin position="214"/>
        <end position="233"/>
    </location>
</feature>
<keyword evidence="2" id="KW-0813">Transport</keyword>
<name>A0A1H9EQQ2_9BACT</name>
<dbReference type="GO" id="GO:0016887">
    <property type="term" value="F:ATP hydrolysis activity"/>
    <property type="evidence" value="ECO:0007669"/>
    <property type="project" value="InterPro"/>
</dbReference>
<dbReference type="GO" id="GO:0005886">
    <property type="term" value="C:plasma membrane"/>
    <property type="evidence" value="ECO:0007669"/>
    <property type="project" value="UniProtKB-SubCell"/>
</dbReference>
<keyword evidence="15" id="KW-1185">Reference proteome</keyword>
<dbReference type="AlphaFoldDB" id="A0A1H9EQQ2"/>